<dbReference type="RefSeq" id="WP_020647268.1">
    <property type="nucleotide sequence ID" value="NZ_QHHU01000019.1"/>
</dbReference>
<reference evidence="1 2" key="1">
    <citation type="submission" date="2018-05" db="EMBL/GenBank/DDBJ databases">
        <title>Evolution of GPA BGCs.</title>
        <authorList>
            <person name="Waglechner N."/>
            <person name="Wright G.D."/>
        </authorList>
    </citation>
    <scope>NUCLEOTIDE SEQUENCE [LARGE SCALE GENOMIC DNA]</scope>
    <source>
        <strain evidence="1 2">DSM 5908</strain>
    </source>
</reference>
<dbReference type="OrthoDB" id="3626928at2"/>
<name>A0A428WNH9_AMYBA</name>
<accession>A0A428WNH9</accession>
<comment type="caution">
    <text evidence="1">The sequence shown here is derived from an EMBL/GenBank/DDBJ whole genome shotgun (WGS) entry which is preliminary data.</text>
</comment>
<evidence type="ECO:0000313" key="1">
    <source>
        <dbReference type="EMBL" id="RSM44627.1"/>
    </source>
</evidence>
<sequence>MNDQRQVLLRAESRRVAVPDFGGSDETLSYPGVTLTRVIAGIPDDETWLPMGDRPTEVDDEALIAALREAFLWRIGLH</sequence>
<keyword evidence="2" id="KW-1185">Reference proteome</keyword>
<organism evidence="1 2">
    <name type="scientific">Amycolatopsis balhimycina DSM 5908</name>
    <dbReference type="NCBI Taxonomy" id="1081091"/>
    <lineage>
        <taxon>Bacteria</taxon>
        <taxon>Bacillati</taxon>
        <taxon>Actinomycetota</taxon>
        <taxon>Actinomycetes</taxon>
        <taxon>Pseudonocardiales</taxon>
        <taxon>Pseudonocardiaceae</taxon>
        <taxon>Amycolatopsis</taxon>
    </lineage>
</organism>
<evidence type="ECO:0000313" key="2">
    <source>
        <dbReference type="Proteomes" id="UP000286716"/>
    </source>
</evidence>
<protein>
    <submittedName>
        <fullName evidence="1">Uncharacterized protein</fullName>
    </submittedName>
</protein>
<proteinExistence type="predicted"/>
<dbReference type="Proteomes" id="UP000286716">
    <property type="component" value="Unassembled WGS sequence"/>
</dbReference>
<dbReference type="EMBL" id="QHHU01000019">
    <property type="protein sequence ID" value="RSM44627.1"/>
    <property type="molecule type" value="Genomic_DNA"/>
</dbReference>
<dbReference type="AlphaFoldDB" id="A0A428WNH9"/>
<gene>
    <name evidence="1" type="ORF">DMA12_15785</name>
</gene>